<organism evidence="13 14">
    <name type="scientific">Mesotoga prima MesG1.Ag.4.2</name>
    <dbReference type="NCBI Taxonomy" id="660470"/>
    <lineage>
        <taxon>Bacteria</taxon>
        <taxon>Thermotogati</taxon>
        <taxon>Thermotogota</taxon>
        <taxon>Thermotogae</taxon>
        <taxon>Kosmotogales</taxon>
        <taxon>Kosmotogaceae</taxon>
        <taxon>Mesotoga</taxon>
    </lineage>
</organism>
<evidence type="ECO:0000313" key="14">
    <source>
        <dbReference type="Proteomes" id="UP000002881"/>
    </source>
</evidence>
<dbReference type="KEGG" id="mpg:Theba_2069"/>
<dbReference type="InterPro" id="IPR029048">
    <property type="entry name" value="HSP70_C_sf"/>
</dbReference>
<comment type="similarity">
    <text evidence="2 9 10">Belongs to the heat shock protein 70 family.</text>
</comment>
<dbReference type="InterPro" id="IPR018181">
    <property type="entry name" value="Heat_shock_70_CS"/>
</dbReference>
<dbReference type="FunFam" id="3.90.640.10:FF:000003">
    <property type="entry name" value="Molecular chaperone DnaK"/>
    <property type="match status" value="1"/>
</dbReference>
<dbReference type="GeneID" id="87107813"/>
<evidence type="ECO:0000256" key="10">
    <source>
        <dbReference type="RuleBase" id="RU003322"/>
    </source>
</evidence>
<evidence type="ECO:0000313" key="13">
    <source>
        <dbReference type="EMBL" id="AFK07707.1"/>
    </source>
</evidence>
<dbReference type="GO" id="GO:0140662">
    <property type="term" value="F:ATP-dependent protein folding chaperone"/>
    <property type="evidence" value="ECO:0007669"/>
    <property type="project" value="InterPro"/>
</dbReference>
<keyword evidence="8 9" id="KW-0143">Chaperone</keyword>
<evidence type="ECO:0000256" key="2">
    <source>
        <dbReference type="ARBA" id="ARBA00007381"/>
    </source>
</evidence>
<dbReference type="HAMAP" id="MF_00332">
    <property type="entry name" value="DnaK"/>
    <property type="match status" value="1"/>
</dbReference>
<evidence type="ECO:0000256" key="4">
    <source>
        <dbReference type="ARBA" id="ARBA00022553"/>
    </source>
</evidence>
<evidence type="ECO:0000256" key="3">
    <source>
        <dbReference type="ARBA" id="ARBA00014415"/>
    </source>
</evidence>
<name>I2F704_9BACT</name>
<dbReference type="STRING" id="660470.Theba_2069"/>
<dbReference type="Proteomes" id="UP000002881">
    <property type="component" value="Chromosome"/>
</dbReference>
<dbReference type="Gene3D" id="3.30.30.30">
    <property type="match status" value="1"/>
</dbReference>
<evidence type="ECO:0000256" key="6">
    <source>
        <dbReference type="ARBA" id="ARBA00022840"/>
    </source>
</evidence>
<dbReference type="RefSeq" id="WP_014731484.1">
    <property type="nucleotide sequence ID" value="NC_017934.1"/>
</dbReference>
<protein>
    <recommendedName>
        <fullName evidence="3 9">Chaperone protein DnaK</fullName>
    </recommendedName>
    <alternativeName>
        <fullName evidence="9">HSP70</fullName>
    </alternativeName>
    <alternativeName>
        <fullName evidence="9">Heat shock 70 kDa protein</fullName>
    </alternativeName>
    <alternativeName>
        <fullName evidence="9">Heat shock protein 70</fullName>
    </alternativeName>
</protein>
<dbReference type="AlphaFoldDB" id="I2F704"/>
<dbReference type="FunFam" id="3.30.420.40:FF:000071">
    <property type="entry name" value="Molecular chaperone DnaK"/>
    <property type="match status" value="1"/>
</dbReference>
<dbReference type="eggNOG" id="COG0443">
    <property type="taxonomic scope" value="Bacteria"/>
</dbReference>
<dbReference type="Gene3D" id="3.30.420.40">
    <property type="match status" value="3"/>
</dbReference>
<evidence type="ECO:0000256" key="8">
    <source>
        <dbReference type="ARBA" id="ARBA00023186"/>
    </source>
</evidence>
<dbReference type="GO" id="GO:0051082">
    <property type="term" value="F:unfolded protein binding"/>
    <property type="evidence" value="ECO:0007669"/>
    <property type="project" value="InterPro"/>
</dbReference>
<reference evidence="13 14" key="1">
    <citation type="journal article" date="2012" name="Genome Biol. Evol.">
        <title>Genome Sequence of the Mesophilic Thermotogales Bacterium Mesotoga prima MesG1.Ag.4.2 Reveals the Largest Thermotogales Genome To Date.</title>
        <authorList>
            <person name="Zhaxybayeva O."/>
            <person name="Swithers K.S."/>
            <person name="Foght J."/>
            <person name="Green A.G."/>
            <person name="Bruce D."/>
            <person name="Detter C."/>
            <person name="Han S."/>
            <person name="Teshima H."/>
            <person name="Han J."/>
            <person name="Woyke T."/>
            <person name="Pitluck S."/>
            <person name="Nolan M."/>
            <person name="Ivanova N."/>
            <person name="Pati A."/>
            <person name="Land M.L."/>
            <person name="Dlutek M."/>
            <person name="Doolittle W.F."/>
            <person name="Noll K.M."/>
            <person name="Nesbo C.L."/>
        </authorList>
    </citation>
    <scope>NUCLEOTIDE SEQUENCE [LARGE SCALE GENOMIC DNA]</scope>
    <source>
        <strain evidence="14">mesG1.Ag.4.2</strain>
    </source>
</reference>
<comment type="induction">
    <text evidence="9">By stress conditions e.g. heat shock.</text>
</comment>
<dbReference type="InterPro" id="IPR012725">
    <property type="entry name" value="Chaperone_DnaK"/>
</dbReference>
<dbReference type="PROSITE" id="PS01036">
    <property type="entry name" value="HSP70_3"/>
    <property type="match status" value="1"/>
</dbReference>
<keyword evidence="14" id="KW-1185">Reference proteome</keyword>
<dbReference type="Pfam" id="PF00012">
    <property type="entry name" value="HSP70"/>
    <property type="match status" value="1"/>
</dbReference>
<dbReference type="CDD" id="cd10234">
    <property type="entry name" value="ASKHA_NBD_HSP70_DnaK-like"/>
    <property type="match status" value="1"/>
</dbReference>
<keyword evidence="11" id="KW-0175">Coiled coil</keyword>
<evidence type="ECO:0000256" key="7">
    <source>
        <dbReference type="ARBA" id="ARBA00023016"/>
    </source>
</evidence>
<evidence type="ECO:0000256" key="9">
    <source>
        <dbReference type="HAMAP-Rule" id="MF_00332"/>
    </source>
</evidence>
<dbReference type="FunFam" id="1.20.1270.10:FF:000001">
    <property type="entry name" value="Molecular chaperone DnaK"/>
    <property type="match status" value="1"/>
</dbReference>
<dbReference type="InterPro" id="IPR043129">
    <property type="entry name" value="ATPase_NBD"/>
</dbReference>
<dbReference type="SUPFAM" id="SSF53067">
    <property type="entry name" value="Actin-like ATPase domain"/>
    <property type="match status" value="2"/>
</dbReference>
<dbReference type="NCBIfam" id="NF001413">
    <property type="entry name" value="PRK00290.1"/>
    <property type="match status" value="1"/>
</dbReference>
<feature type="coiled-coil region" evidence="11">
    <location>
        <begin position="482"/>
        <end position="529"/>
    </location>
</feature>
<dbReference type="PROSITE" id="PS00329">
    <property type="entry name" value="HSP70_2"/>
    <property type="match status" value="1"/>
</dbReference>
<keyword evidence="6 9" id="KW-0067">ATP-binding</keyword>
<dbReference type="PROSITE" id="PS00297">
    <property type="entry name" value="HSP70_1"/>
    <property type="match status" value="1"/>
</dbReference>
<dbReference type="SUPFAM" id="SSF100920">
    <property type="entry name" value="Heat shock protein 70kD (HSP70), peptide-binding domain"/>
    <property type="match status" value="1"/>
</dbReference>
<keyword evidence="7 9" id="KW-0346">Stress response</keyword>
<dbReference type="Gene3D" id="3.90.640.10">
    <property type="entry name" value="Actin, Chain A, domain 4"/>
    <property type="match status" value="1"/>
</dbReference>
<gene>
    <name evidence="9" type="primary">dnaK</name>
    <name evidence="13" type="ORF">Theba_2069</name>
</gene>
<dbReference type="Gene3D" id="2.60.34.10">
    <property type="entry name" value="Substrate Binding Domain Of DNAk, Chain A, domain 1"/>
    <property type="match status" value="1"/>
</dbReference>
<dbReference type="FunFam" id="2.60.34.10:FF:000014">
    <property type="entry name" value="Chaperone protein DnaK HSP70"/>
    <property type="match status" value="1"/>
</dbReference>
<dbReference type="EMBL" id="CP003532">
    <property type="protein sequence ID" value="AFK07707.1"/>
    <property type="molecule type" value="Genomic_DNA"/>
</dbReference>
<feature type="modified residue" description="Phosphothreonine; by autocatalysis" evidence="9">
    <location>
        <position position="179"/>
    </location>
</feature>
<comment type="function">
    <text evidence="1 9">Acts as a chaperone.</text>
</comment>
<dbReference type="HOGENOM" id="CLU_005965_2_4_0"/>
<dbReference type="PRINTS" id="PR00301">
    <property type="entry name" value="HEATSHOCK70"/>
</dbReference>
<dbReference type="GO" id="GO:0005524">
    <property type="term" value="F:ATP binding"/>
    <property type="evidence" value="ECO:0007669"/>
    <property type="project" value="UniProtKB-UniRule"/>
</dbReference>
<keyword evidence="5 9" id="KW-0547">Nucleotide-binding</keyword>
<sequence length="614" mass="67271">MANKEYTVGIDLGTTNSVISWVKPDGNVEVIPNAEGNRTTPSIVSFSKTGEIIVGEPAKRQTILNAERTVRSIKRKMGSDFKVRIDDKEYTPQEISAYILKKLKADGEAYLGGKITKAVITCPAYFNDAQRQATKEAGIIAGLEVQRIINEPTAAAVAYGIDKKKGDKKIIVYDLGGGTFDVSVLDIGDGVVEVLSTSGNNHLGGDDFDQRLIDYIAEDFRKKNNVDLRKDKQAFQRLKDAAERAKIELSSKYETEISLPFITATADGPLHLEMKITRSTLESLIKDLVEGTREQIERAMSDAKLSPKEVDEVLLVGGSTRIPMVQSFIKSIFGKDPNKNINPDEAVAIGAALQSGILSGSVESDLVLVDVTPLTLGVEVMGGLMEPIIERNSTVPVKKSKVFTTAADGQTEVEVAVFQGERTMARDNMSLGSFKLTGIAPAPRGVPQIEVTFDIDSDGIVHVSAKDLGTNREQSMVVSGRQKMSEEDIKRIVEEAKKYEEQDKQKKQEVELKNQADQLAYSMEKLLNESGDKISSEDRGKLEGLVKDLRDALSEDNIQRIKLLFDQLQKESMRVGQSVYQKAQAQAPADGGPQEGENHDNDTGTEYIPPEDSK</sequence>
<evidence type="ECO:0000256" key="5">
    <source>
        <dbReference type="ARBA" id="ARBA00022741"/>
    </source>
</evidence>
<evidence type="ECO:0000256" key="1">
    <source>
        <dbReference type="ARBA" id="ARBA00002290"/>
    </source>
</evidence>
<dbReference type="NCBIfam" id="TIGR02350">
    <property type="entry name" value="prok_dnaK"/>
    <property type="match status" value="1"/>
</dbReference>
<dbReference type="FunFam" id="3.30.30.30:FF:000014">
    <property type="entry name" value="Chaperone protein DnaK"/>
    <property type="match status" value="1"/>
</dbReference>
<feature type="compositionally biased region" description="Low complexity" evidence="12">
    <location>
        <begin position="581"/>
        <end position="592"/>
    </location>
</feature>
<keyword evidence="4 9" id="KW-0597">Phosphoprotein</keyword>
<dbReference type="PANTHER" id="PTHR19375">
    <property type="entry name" value="HEAT SHOCK PROTEIN 70KDA"/>
    <property type="match status" value="1"/>
</dbReference>
<evidence type="ECO:0000256" key="12">
    <source>
        <dbReference type="SAM" id="MobiDB-lite"/>
    </source>
</evidence>
<feature type="region of interest" description="Disordered" evidence="12">
    <location>
        <begin position="575"/>
        <end position="614"/>
    </location>
</feature>
<proteinExistence type="evidence at transcript level"/>
<evidence type="ECO:0000256" key="11">
    <source>
        <dbReference type="SAM" id="Coils"/>
    </source>
</evidence>
<dbReference type="InterPro" id="IPR029047">
    <property type="entry name" value="HSP70_peptide-bd_sf"/>
</dbReference>
<accession>I2F704</accession>
<dbReference type="Gene3D" id="1.20.1270.10">
    <property type="match status" value="1"/>
</dbReference>
<dbReference type="SUPFAM" id="SSF100934">
    <property type="entry name" value="Heat shock protein 70kD (HSP70), C-terminal subdomain"/>
    <property type="match status" value="1"/>
</dbReference>
<dbReference type="InterPro" id="IPR013126">
    <property type="entry name" value="Hsp_70_fam"/>
</dbReference>